<feature type="domain" description="Tetrahydrofolate dehydrogenase/cyclohydrolase NAD(P)-binding" evidence="14">
    <location>
        <begin position="140"/>
        <end position="282"/>
    </location>
</feature>
<dbReference type="SUPFAM" id="SSF51735">
    <property type="entry name" value="NAD(P)-binding Rossmann-fold domains"/>
    <property type="match status" value="1"/>
</dbReference>
<dbReference type="GO" id="GO:0009086">
    <property type="term" value="P:methionine biosynthetic process"/>
    <property type="evidence" value="ECO:0007669"/>
    <property type="project" value="UniProtKB-KW"/>
</dbReference>
<evidence type="ECO:0000256" key="12">
    <source>
        <dbReference type="HAMAP-Rule" id="MF_01576"/>
    </source>
</evidence>
<comment type="pathway">
    <text evidence="1 12">One-carbon metabolism; tetrahydrofolate interconversion.</text>
</comment>
<evidence type="ECO:0000256" key="4">
    <source>
        <dbReference type="ARBA" id="ARBA00022605"/>
    </source>
</evidence>
<evidence type="ECO:0000256" key="8">
    <source>
        <dbReference type="ARBA" id="ARBA00023002"/>
    </source>
</evidence>
<dbReference type="Pfam" id="PF00763">
    <property type="entry name" value="THF_DHG_CYH"/>
    <property type="match status" value="1"/>
</dbReference>
<keyword evidence="9 12" id="KW-0368">Histidine biosynthesis</keyword>
<evidence type="ECO:0000256" key="2">
    <source>
        <dbReference type="ARBA" id="ARBA00011738"/>
    </source>
</evidence>
<keyword evidence="10 12" id="KW-0486">Methionine biosynthesis</keyword>
<dbReference type="NCBIfam" id="NF008058">
    <property type="entry name" value="PRK10792.1"/>
    <property type="match status" value="1"/>
</dbReference>
<evidence type="ECO:0000256" key="9">
    <source>
        <dbReference type="ARBA" id="ARBA00023102"/>
    </source>
</evidence>
<feature type="binding site" evidence="12">
    <location>
        <begin position="166"/>
        <end position="168"/>
    </location>
    <ligand>
        <name>NADP(+)</name>
        <dbReference type="ChEBI" id="CHEBI:58349"/>
    </ligand>
</feature>
<dbReference type="EMBL" id="NZBD01000001">
    <property type="protein sequence ID" value="MAG17873.1"/>
    <property type="molecule type" value="Genomic_DNA"/>
</dbReference>
<dbReference type="PANTHER" id="PTHR48099">
    <property type="entry name" value="C-1-TETRAHYDROFOLATE SYNTHASE, CYTOPLASMIC-RELATED"/>
    <property type="match status" value="1"/>
</dbReference>
<dbReference type="Gene3D" id="3.40.50.720">
    <property type="entry name" value="NAD(P)-binding Rossmann-like Domain"/>
    <property type="match status" value="1"/>
</dbReference>
<dbReference type="PANTHER" id="PTHR48099:SF5">
    <property type="entry name" value="C-1-TETRAHYDROFOLATE SYNTHASE, CYTOPLASMIC"/>
    <property type="match status" value="1"/>
</dbReference>
<dbReference type="PRINTS" id="PR00085">
    <property type="entry name" value="THFDHDRGNASE"/>
</dbReference>
<keyword evidence="8 12" id="KW-0560">Oxidoreductase</keyword>
<dbReference type="FunFam" id="3.40.50.10860:FF:000005">
    <property type="entry name" value="C-1-tetrahydrofolate synthase, cytoplasmic, putative"/>
    <property type="match status" value="1"/>
</dbReference>
<dbReference type="Proteomes" id="UP000226712">
    <property type="component" value="Unassembled WGS sequence"/>
</dbReference>
<dbReference type="HAMAP" id="MF_01576">
    <property type="entry name" value="THF_DHG_CYH"/>
    <property type="match status" value="1"/>
</dbReference>
<dbReference type="GO" id="GO:0005829">
    <property type="term" value="C:cytosol"/>
    <property type="evidence" value="ECO:0007669"/>
    <property type="project" value="TreeGrafter"/>
</dbReference>
<dbReference type="InterPro" id="IPR020631">
    <property type="entry name" value="THF_DH/CycHdrlase_NAD-bd_dom"/>
</dbReference>
<comment type="subunit">
    <text evidence="2 12">Homodimer.</text>
</comment>
<keyword evidence="5 12" id="KW-0658">Purine biosynthesis</keyword>
<dbReference type="Pfam" id="PF02882">
    <property type="entry name" value="THF_DHG_CYH_C"/>
    <property type="match status" value="1"/>
</dbReference>
<gene>
    <name evidence="12" type="primary">folD</name>
    <name evidence="15" type="ORF">CL944_00155</name>
</gene>
<evidence type="ECO:0000256" key="1">
    <source>
        <dbReference type="ARBA" id="ARBA00004777"/>
    </source>
</evidence>
<dbReference type="EC" id="1.5.1.5" evidence="12"/>
<dbReference type="InterPro" id="IPR046346">
    <property type="entry name" value="Aminoacid_DH-like_N_sf"/>
</dbReference>
<reference evidence="16" key="1">
    <citation type="submission" date="2017-09" db="EMBL/GenBank/DDBJ databases">
        <title>The Reconstruction of 2,631 Draft Metagenome-Assembled Genomes from the Global Oceans.</title>
        <authorList>
            <person name="Tully B.J."/>
            <person name="Graham E.D."/>
            <person name="Heidelberg J.F."/>
        </authorList>
    </citation>
    <scope>NUCLEOTIDE SEQUENCE [LARGE SCALE GENOMIC DNA]</scope>
</reference>
<dbReference type="UniPathway" id="UPA00193"/>
<name>A0A2D6LNV9_9ARCH</name>
<evidence type="ECO:0000259" key="14">
    <source>
        <dbReference type="Pfam" id="PF02882"/>
    </source>
</evidence>
<dbReference type="AlphaFoldDB" id="A0A2D6LNV9"/>
<dbReference type="GO" id="GO:0004488">
    <property type="term" value="F:methylenetetrahydrofolate dehydrogenase (NADP+) activity"/>
    <property type="evidence" value="ECO:0007669"/>
    <property type="project" value="UniProtKB-UniRule"/>
</dbReference>
<evidence type="ECO:0000256" key="6">
    <source>
        <dbReference type="ARBA" id="ARBA00022801"/>
    </source>
</evidence>
<evidence type="ECO:0000256" key="3">
    <source>
        <dbReference type="ARBA" id="ARBA00022563"/>
    </source>
</evidence>
<keyword evidence="11 12" id="KW-0511">Multifunctional enzyme</keyword>
<dbReference type="FunFam" id="3.40.50.720:FF:000094">
    <property type="entry name" value="Bifunctional protein FolD"/>
    <property type="match status" value="1"/>
</dbReference>
<comment type="caution">
    <text evidence="15">The sequence shown here is derived from an EMBL/GenBank/DDBJ whole genome shotgun (WGS) entry which is preliminary data.</text>
</comment>
<dbReference type="PROSITE" id="PS00767">
    <property type="entry name" value="THF_DHG_CYH_2"/>
    <property type="match status" value="1"/>
</dbReference>
<dbReference type="CDD" id="cd01080">
    <property type="entry name" value="NAD_bind_m-THF_DH_Cyclohyd"/>
    <property type="match status" value="1"/>
</dbReference>
<evidence type="ECO:0000256" key="5">
    <source>
        <dbReference type="ARBA" id="ARBA00022755"/>
    </source>
</evidence>
<comment type="caution">
    <text evidence="12">Lacks conserved residue(s) required for the propagation of feature annotation.</text>
</comment>
<keyword evidence="4 12" id="KW-0028">Amino-acid biosynthesis</keyword>
<dbReference type="EC" id="3.5.4.9" evidence="12"/>
<keyword evidence="3 12" id="KW-0554">One-carbon metabolism</keyword>
<evidence type="ECO:0000256" key="10">
    <source>
        <dbReference type="ARBA" id="ARBA00023167"/>
    </source>
</evidence>
<evidence type="ECO:0000313" key="16">
    <source>
        <dbReference type="Proteomes" id="UP000226712"/>
    </source>
</evidence>
<evidence type="ECO:0000313" key="15">
    <source>
        <dbReference type="EMBL" id="MAG17873.1"/>
    </source>
</evidence>
<organism evidence="15 16">
    <name type="scientific">Candidatus Iainarchaeum sp</name>
    <dbReference type="NCBI Taxonomy" id="3101447"/>
    <lineage>
        <taxon>Archaea</taxon>
        <taxon>Candidatus Iainarchaeota</taxon>
        <taxon>Candidatus Iainarchaeia</taxon>
        <taxon>Candidatus Iainarchaeales</taxon>
        <taxon>Candidatus Iainarchaeaceae</taxon>
        <taxon>Candidatus Iainarchaeum</taxon>
    </lineage>
</organism>
<evidence type="ECO:0000256" key="7">
    <source>
        <dbReference type="ARBA" id="ARBA00022857"/>
    </source>
</evidence>
<keyword evidence="6 12" id="KW-0378">Hydrolase</keyword>
<dbReference type="NCBIfam" id="NF010783">
    <property type="entry name" value="PRK14186.1"/>
    <property type="match status" value="1"/>
</dbReference>
<protein>
    <recommendedName>
        <fullName evidence="12">Bifunctional protein FolD</fullName>
    </recommendedName>
    <domain>
        <recommendedName>
            <fullName evidence="12">Methylenetetrahydrofolate dehydrogenase</fullName>
            <ecNumber evidence="12">1.5.1.5</ecNumber>
        </recommendedName>
    </domain>
    <domain>
        <recommendedName>
            <fullName evidence="12">Methenyltetrahydrofolate cyclohydrolase</fullName>
            <ecNumber evidence="12">3.5.4.9</ecNumber>
        </recommendedName>
    </domain>
</protein>
<dbReference type="GO" id="GO:0006164">
    <property type="term" value="P:purine nucleotide biosynthetic process"/>
    <property type="evidence" value="ECO:0007669"/>
    <property type="project" value="UniProtKB-KW"/>
</dbReference>
<feature type="domain" description="Tetrahydrofolate dehydrogenase/cyclohydrolase catalytic" evidence="13">
    <location>
        <begin position="6"/>
        <end position="121"/>
    </location>
</feature>
<evidence type="ECO:0000256" key="11">
    <source>
        <dbReference type="ARBA" id="ARBA00023268"/>
    </source>
</evidence>
<accession>A0A2D6LNV9</accession>
<keyword evidence="7 12" id="KW-0521">NADP</keyword>
<evidence type="ECO:0000259" key="13">
    <source>
        <dbReference type="Pfam" id="PF00763"/>
    </source>
</evidence>
<dbReference type="SUPFAM" id="SSF53223">
    <property type="entry name" value="Aminoacid dehydrogenase-like, N-terminal domain"/>
    <property type="match status" value="1"/>
</dbReference>
<dbReference type="GO" id="GO:0004477">
    <property type="term" value="F:methenyltetrahydrofolate cyclohydrolase activity"/>
    <property type="evidence" value="ECO:0007669"/>
    <property type="project" value="UniProtKB-UniRule"/>
</dbReference>
<dbReference type="InterPro" id="IPR020630">
    <property type="entry name" value="THF_DH/CycHdrlase_cat_dom"/>
</dbReference>
<comment type="catalytic activity">
    <reaction evidence="12">
        <text>(6R)-5,10-methenyltetrahydrofolate + H2O = (6R)-10-formyltetrahydrofolate + H(+)</text>
        <dbReference type="Rhea" id="RHEA:23700"/>
        <dbReference type="ChEBI" id="CHEBI:15377"/>
        <dbReference type="ChEBI" id="CHEBI:15378"/>
        <dbReference type="ChEBI" id="CHEBI:57455"/>
        <dbReference type="ChEBI" id="CHEBI:195366"/>
        <dbReference type="EC" id="3.5.4.9"/>
    </reaction>
</comment>
<dbReference type="GO" id="GO:0035999">
    <property type="term" value="P:tetrahydrofolate interconversion"/>
    <property type="evidence" value="ECO:0007669"/>
    <property type="project" value="UniProtKB-UniRule"/>
</dbReference>
<dbReference type="InterPro" id="IPR000672">
    <property type="entry name" value="THF_DH/CycHdrlase"/>
</dbReference>
<dbReference type="InterPro" id="IPR020867">
    <property type="entry name" value="THF_DH/CycHdrlase_CS"/>
</dbReference>
<comment type="similarity">
    <text evidence="12">Belongs to the tetrahydrofolate dehydrogenase/cyclohydrolase family.</text>
</comment>
<dbReference type="Gene3D" id="3.40.50.10860">
    <property type="entry name" value="Leucine Dehydrogenase, chain A, domain 1"/>
    <property type="match status" value="1"/>
</dbReference>
<comment type="function">
    <text evidence="12">Catalyzes the oxidation of 5,10-methylenetetrahydrofolate to 5,10-methenyltetrahydrofolate and then the hydrolysis of 5,10-methenyltetrahydrofolate to 10-formyltetrahydrofolate.</text>
</comment>
<proteinExistence type="inferred from homology"/>
<comment type="catalytic activity">
    <reaction evidence="12">
        <text>(6R)-5,10-methylene-5,6,7,8-tetrahydrofolate + NADP(+) = (6R)-5,10-methenyltetrahydrofolate + NADPH</text>
        <dbReference type="Rhea" id="RHEA:22812"/>
        <dbReference type="ChEBI" id="CHEBI:15636"/>
        <dbReference type="ChEBI" id="CHEBI:57455"/>
        <dbReference type="ChEBI" id="CHEBI:57783"/>
        <dbReference type="ChEBI" id="CHEBI:58349"/>
        <dbReference type="EC" id="1.5.1.5"/>
    </reaction>
</comment>
<dbReference type="InterPro" id="IPR036291">
    <property type="entry name" value="NAD(P)-bd_dom_sf"/>
</dbReference>
<dbReference type="GO" id="GO:0000105">
    <property type="term" value="P:L-histidine biosynthetic process"/>
    <property type="evidence" value="ECO:0007669"/>
    <property type="project" value="UniProtKB-KW"/>
</dbReference>
<sequence length="289" mass="31461">MPAKILDGKAIADNILKKLKKKLKYCRENSERFPKLVVIQVGEDPASTIYVNKKHKACKEIGIDSEIKKFPETISYPDFLKEIGNLNKDNSVNGILVQLPLPEHLNHKQVFETIAVEKDVDGFHPFNHGKNLLGKKGIQSATPKGIMTLLESTGVNFEGKNAVVVGRSNIVGKPITLMLINEGCTVTVCNSKTKNLKSFTKEADILVVAAGKCNLITEDMVKKGAIVIDVGMNRNGNGQLCGDVDFENVKKVASWITPVPKGVGPMTIASLMENTIEACKQQGNCTCSV</sequence>